<evidence type="ECO:0000313" key="19">
    <source>
        <dbReference type="Proteomes" id="UP000030598"/>
    </source>
</evidence>
<evidence type="ECO:0000259" key="17">
    <source>
        <dbReference type="Pfam" id="PF17944"/>
    </source>
</evidence>
<keyword evidence="11 12" id="KW-0456">Lyase</keyword>
<dbReference type="Gene3D" id="2.40.37.10">
    <property type="entry name" value="Lyase, Ornithine Decarboxylase, Chain A, domain 1"/>
    <property type="match status" value="1"/>
</dbReference>
<comment type="function">
    <text evidence="3 12">Catalyzes the biosynthesis of agmatine from arginine.</text>
</comment>
<dbReference type="RefSeq" id="WP_032523834.1">
    <property type="nucleotide sequence ID" value="NZ_CP138934.1"/>
</dbReference>
<dbReference type="InterPro" id="IPR022653">
    <property type="entry name" value="De-COase2_pyr-phos_BS"/>
</dbReference>
<organism evidence="18 19">
    <name type="scientific">Prochlorococcus marinus str. GP2</name>
    <dbReference type="NCBI Taxonomy" id="59925"/>
    <lineage>
        <taxon>Bacteria</taxon>
        <taxon>Bacillati</taxon>
        <taxon>Cyanobacteriota</taxon>
        <taxon>Cyanophyceae</taxon>
        <taxon>Synechococcales</taxon>
        <taxon>Prochlorococcaceae</taxon>
        <taxon>Prochlorococcus</taxon>
    </lineage>
</organism>
<evidence type="ECO:0000256" key="12">
    <source>
        <dbReference type="HAMAP-Rule" id="MF_01417"/>
    </source>
</evidence>
<comment type="pathway">
    <text evidence="12">Amine and polyamine biosynthesis; agmatine biosynthesis; agmatine from L-arginine: step 1/1.</text>
</comment>
<dbReference type="CDD" id="cd06830">
    <property type="entry name" value="PLPDE_III_ADC"/>
    <property type="match status" value="1"/>
</dbReference>
<dbReference type="GO" id="GO:0008792">
    <property type="term" value="F:arginine decarboxylase activity"/>
    <property type="evidence" value="ECO:0007669"/>
    <property type="project" value="UniProtKB-UniRule"/>
</dbReference>
<dbReference type="STRING" id="59925.EU91_0208"/>
<protein>
    <recommendedName>
        <fullName evidence="12">Biosynthetic arginine decarboxylase</fullName>
        <shortName evidence="12">ADC</shortName>
        <ecNumber evidence="12">4.1.1.19</ecNumber>
    </recommendedName>
</protein>
<feature type="domain" description="Arginine decarboxylase helical bundle" evidence="16">
    <location>
        <begin position="377"/>
        <end position="463"/>
    </location>
</feature>
<dbReference type="EMBL" id="JNAH01000003">
    <property type="protein sequence ID" value="KGF88277.1"/>
    <property type="molecule type" value="Genomic_DNA"/>
</dbReference>
<dbReference type="EC" id="4.1.1.19" evidence="12"/>
<dbReference type="HAMAP" id="MF_01417">
    <property type="entry name" value="SpeA"/>
    <property type="match status" value="1"/>
</dbReference>
<dbReference type="Pfam" id="PF17810">
    <property type="entry name" value="Arg_decarb_HB"/>
    <property type="match status" value="1"/>
</dbReference>
<dbReference type="InterPro" id="IPR022657">
    <property type="entry name" value="De-COase2_CS"/>
</dbReference>
<proteinExistence type="inferred from homology"/>
<evidence type="ECO:0000256" key="6">
    <source>
        <dbReference type="ARBA" id="ARBA00022793"/>
    </source>
</evidence>
<dbReference type="GO" id="GO:0046872">
    <property type="term" value="F:metal ion binding"/>
    <property type="evidence" value="ECO:0007669"/>
    <property type="project" value="UniProtKB-KW"/>
</dbReference>
<keyword evidence="10 12" id="KW-0620">Polyamine biosynthesis</keyword>
<sequence>MTNFEPKKLKNIWTIEDSISTYNIDKWGDKYFSINSKGNISVTKDIKSENKIDLFKLVKELKSREINPPLIIRFNDILKDRLNALHDSFLKAIKTYKYKNIYQGVFPVKCNQQKNVLEKIIEFGSQWNFGLEVGSKSELLIGLALLENQNSLLICNGYKDKKYIEIATLARKLGKNPIIVIEQRDEVKRIIQAVQELNATPLIGIRAKLSSKSSGRWGKSIGDNSKFGLSIPEIMLTIKELKEADLINEMKLLHFHIGSQISDIAVIKDALQEASQIYVELCKLGAPMQYIDVGGGLGIDFDGTKTSSNTSTNYSLQNYANDVVATIKDSCEINNIKHPTIISESGRAIISHCSVLIFNVLGTSHVSSKLQIFDKKNQQLIISNLLETFYELKKLKNKKINLSQIIELWNDAKKFKEDCLVAFRLGFLSLAERAYAEELTWACAKEISNNLNNDEINHPDLSEITETLASTYYANLSIFKSIPDSWAINQIFPIVPIHRHLEEPFCKGNFADLTCDSDGKLNNFIDNGEIKSLLNLHKPEEDKDYLIGIFMTGAYQEALGNLHNLFGSTNVVHIDINQDDSYKVKNIIKEDSKSEILQLLDYSSASLVESIRINTESAIDQKKLTIEEARKLMDQIEISLRKSSYLSE</sequence>
<feature type="binding site" evidence="12">
    <location>
        <begin position="291"/>
        <end position="301"/>
    </location>
    <ligand>
        <name>substrate</name>
    </ligand>
</feature>
<comment type="cofactor">
    <cofactor evidence="1 12 13">
        <name>pyridoxal 5'-phosphate</name>
        <dbReference type="ChEBI" id="CHEBI:597326"/>
    </cofactor>
</comment>
<evidence type="ECO:0000256" key="9">
    <source>
        <dbReference type="ARBA" id="ARBA00023066"/>
    </source>
</evidence>
<feature type="domain" description="Orn/DAP/Arg decarboxylase 2 N-terminal" evidence="15">
    <location>
        <begin position="101"/>
        <end position="350"/>
    </location>
</feature>
<dbReference type="OrthoDB" id="9802658at2"/>
<dbReference type="PRINTS" id="PR01180">
    <property type="entry name" value="ARGDCRBXLASE"/>
</dbReference>
<dbReference type="SUPFAM" id="SSF50621">
    <property type="entry name" value="Alanine racemase C-terminal domain-like"/>
    <property type="match status" value="1"/>
</dbReference>
<evidence type="ECO:0000256" key="2">
    <source>
        <dbReference type="ARBA" id="ARBA00001946"/>
    </source>
</evidence>
<feature type="domain" description="Arginine decarboxylase C-terminal helical" evidence="17">
    <location>
        <begin position="595"/>
        <end position="646"/>
    </location>
</feature>
<evidence type="ECO:0000256" key="5">
    <source>
        <dbReference type="ARBA" id="ARBA00022723"/>
    </source>
</evidence>
<dbReference type="InterPro" id="IPR022644">
    <property type="entry name" value="De-COase2_N"/>
</dbReference>
<evidence type="ECO:0000256" key="1">
    <source>
        <dbReference type="ARBA" id="ARBA00001933"/>
    </source>
</evidence>
<comment type="cofactor">
    <cofactor evidence="2 12">
        <name>Mg(2+)</name>
        <dbReference type="ChEBI" id="CHEBI:18420"/>
    </cofactor>
</comment>
<dbReference type="Pfam" id="PF17944">
    <property type="entry name" value="Arg_decarbox_C"/>
    <property type="match status" value="1"/>
</dbReference>
<dbReference type="GO" id="GO:0006527">
    <property type="term" value="P:L-arginine catabolic process"/>
    <property type="evidence" value="ECO:0007669"/>
    <property type="project" value="InterPro"/>
</dbReference>
<dbReference type="PROSITE" id="PS00879">
    <property type="entry name" value="ODR_DC_2_2"/>
    <property type="match status" value="1"/>
</dbReference>
<dbReference type="PRINTS" id="PR01179">
    <property type="entry name" value="ODADCRBXLASE"/>
</dbReference>
<dbReference type="PANTHER" id="PTHR43295">
    <property type="entry name" value="ARGININE DECARBOXYLASE"/>
    <property type="match status" value="1"/>
</dbReference>
<evidence type="ECO:0000256" key="11">
    <source>
        <dbReference type="ARBA" id="ARBA00023239"/>
    </source>
</evidence>
<dbReference type="SUPFAM" id="SSF51419">
    <property type="entry name" value="PLP-binding barrel"/>
    <property type="match status" value="1"/>
</dbReference>
<comment type="similarity">
    <text evidence="4 12">Belongs to the Orn/Lys/Arg decarboxylase class-II family. SpeA subfamily.</text>
</comment>
<feature type="active site" description="Proton donor" evidence="14">
    <location>
        <position position="515"/>
    </location>
</feature>
<evidence type="ECO:0000259" key="15">
    <source>
        <dbReference type="Pfam" id="PF02784"/>
    </source>
</evidence>
<evidence type="ECO:0000256" key="8">
    <source>
        <dbReference type="ARBA" id="ARBA00022898"/>
    </source>
</evidence>
<dbReference type="Gene3D" id="3.20.20.10">
    <property type="entry name" value="Alanine racemase"/>
    <property type="match status" value="1"/>
</dbReference>
<keyword evidence="7 12" id="KW-0460">Magnesium</keyword>
<comment type="caution">
    <text evidence="18">The sequence shown here is derived from an EMBL/GenBank/DDBJ whole genome shotgun (WGS) entry which is preliminary data.</text>
</comment>
<dbReference type="InterPro" id="IPR002985">
    <property type="entry name" value="Arg_decrbxlase"/>
</dbReference>
<keyword evidence="8 12" id="KW-0663">Pyridoxal phosphate</keyword>
<evidence type="ECO:0000256" key="3">
    <source>
        <dbReference type="ARBA" id="ARBA00002257"/>
    </source>
</evidence>
<dbReference type="Proteomes" id="UP000030598">
    <property type="component" value="Unassembled WGS sequence"/>
</dbReference>
<feature type="modified residue" description="N6-(pyridoxal phosphate)lysine" evidence="12 13">
    <location>
        <position position="109"/>
    </location>
</feature>
<evidence type="ECO:0000259" key="16">
    <source>
        <dbReference type="Pfam" id="PF17810"/>
    </source>
</evidence>
<dbReference type="NCBIfam" id="TIGR01273">
    <property type="entry name" value="speA"/>
    <property type="match status" value="1"/>
</dbReference>
<dbReference type="InterPro" id="IPR009006">
    <property type="entry name" value="Ala_racemase/Decarboxylase_C"/>
</dbReference>
<dbReference type="PIRSF" id="PIRSF001336">
    <property type="entry name" value="Arg_decrbxlase"/>
    <property type="match status" value="1"/>
</dbReference>
<dbReference type="Pfam" id="PF02784">
    <property type="entry name" value="Orn_Arg_deC_N"/>
    <property type="match status" value="1"/>
</dbReference>
<evidence type="ECO:0000256" key="10">
    <source>
        <dbReference type="ARBA" id="ARBA00023115"/>
    </source>
</evidence>
<evidence type="ECO:0000256" key="13">
    <source>
        <dbReference type="PIRSR" id="PIRSR001336-50"/>
    </source>
</evidence>
<dbReference type="PANTHER" id="PTHR43295:SF9">
    <property type="entry name" value="BIOSYNTHETIC ARGININE DECARBOXYLASE"/>
    <property type="match status" value="1"/>
</dbReference>
<keyword evidence="6 12" id="KW-0210">Decarboxylase</keyword>
<dbReference type="InterPro" id="IPR029066">
    <property type="entry name" value="PLP-binding_barrel"/>
</dbReference>
<evidence type="ECO:0000313" key="18">
    <source>
        <dbReference type="EMBL" id="KGF88277.1"/>
    </source>
</evidence>
<keyword evidence="9 12" id="KW-0745">Spermidine biosynthesis</keyword>
<dbReference type="PROSITE" id="PS00878">
    <property type="entry name" value="ODR_DC_2_1"/>
    <property type="match status" value="1"/>
</dbReference>
<keyword evidence="5 12" id="KW-0479">Metal-binding</keyword>
<name>A0A0A1ZFB6_PROMR</name>
<evidence type="ECO:0000256" key="4">
    <source>
        <dbReference type="ARBA" id="ARBA00008357"/>
    </source>
</evidence>
<dbReference type="eggNOG" id="COG1166">
    <property type="taxonomic scope" value="Bacteria"/>
</dbReference>
<dbReference type="AlphaFoldDB" id="A0A0A1ZFB6"/>
<accession>A0A0A1ZFB6</accession>
<dbReference type="InterPro" id="IPR000183">
    <property type="entry name" value="Orn/DAP/Arg_de-COase"/>
</dbReference>
<evidence type="ECO:0000256" key="14">
    <source>
        <dbReference type="PIRSR" id="PIRSR600183-50"/>
    </source>
</evidence>
<comment type="catalytic activity">
    <reaction evidence="12">
        <text>L-arginine + H(+) = agmatine + CO2</text>
        <dbReference type="Rhea" id="RHEA:17641"/>
        <dbReference type="ChEBI" id="CHEBI:15378"/>
        <dbReference type="ChEBI" id="CHEBI:16526"/>
        <dbReference type="ChEBI" id="CHEBI:32682"/>
        <dbReference type="ChEBI" id="CHEBI:58145"/>
        <dbReference type="EC" id="4.1.1.19"/>
    </reaction>
</comment>
<dbReference type="Gene3D" id="1.20.58.930">
    <property type="match status" value="1"/>
</dbReference>
<dbReference type="UniPathway" id="UPA00186">
    <property type="reaction ID" value="UER00284"/>
</dbReference>
<dbReference type="InterPro" id="IPR040634">
    <property type="entry name" value="Arg_decarb_HB"/>
</dbReference>
<reference evidence="19" key="1">
    <citation type="journal article" date="2014" name="Sci. Data">
        <title>Genomes of diverse isolates of the marine cyanobacterium Prochlorococcus.</title>
        <authorList>
            <person name="Biller S."/>
            <person name="Berube P."/>
            <person name="Thompson J."/>
            <person name="Kelly L."/>
            <person name="Roggensack S."/>
            <person name="Awad L."/>
            <person name="Roache-Johnson K."/>
            <person name="Ding H."/>
            <person name="Giovannoni S.J."/>
            <person name="Moore L.R."/>
            <person name="Chisholm S.W."/>
        </authorList>
    </citation>
    <scope>NUCLEOTIDE SEQUENCE [LARGE SCALE GENOMIC DNA]</scope>
    <source>
        <strain evidence="19">GP2</strain>
    </source>
</reference>
<evidence type="ECO:0000256" key="7">
    <source>
        <dbReference type="ARBA" id="ARBA00022842"/>
    </source>
</evidence>
<gene>
    <name evidence="12" type="primary">speA</name>
    <name evidence="18" type="ORF">EU91_0208</name>
</gene>
<dbReference type="InterPro" id="IPR041128">
    <property type="entry name" value="Arg_decarbox_C"/>
</dbReference>
<dbReference type="NCBIfam" id="NF003763">
    <property type="entry name" value="PRK05354.1"/>
    <property type="match status" value="1"/>
</dbReference>
<dbReference type="GO" id="GO:0008295">
    <property type="term" value="P:spermidine biosynthetic process"/>
    <property type="evidence" value="ECO:0007669"/>
    <property type="project" value="UniProtKB-UniRule"/>
</dbReference>